<organism evidence="1 2">
    <name type="scientific">Galdieria partita</name>
    <dbReference type="NCBI Taxonomy" id="83374"/>
    <lineage>
        <taxon>Eukaryota</taxon>
        <taxon>Rhodophyta</taxon>
        <taxon>Bangiophyceae</taxon>
        <taxon>Galdieriales</taxon>
        <taxon>Galdieriaceae</taxon>
        <taxon>Galdieria</taxon>
    </lineage>
</organism>
<reference evidence="1" key="1">
    <citation type="journal article" date="2022" name="Proc. Natl. Acad. Sci. U.S.A.">
        <title>Life cycle and functional genomics of the unicellular red alga Galdieria for elucidating algal and plant evolution and industrial use.</title>
        <authorList>
            <person name="Hirooka S."/>
            <person name="Itabashi T."/>
            <person name="Ichinose T.M."/>
            <person name="Onuma R."/>
            <person name="Fujiwara T."/>
            <person name="Yamashita S."/>
            <person name="Jong L.W."/>
            <person name="Tomita R."/>
            <person name="Iwane A.H."/>
            <person name="Miyagishima S.Y."/>
        </authorList>
    </citation>
    <scope>NUCLEOTIDE SEQUENCE</scope>
    <source>
        <strain evidence="1">NBRC 102759</strain>
    </source>
</reference>
<proteinExistence type="predicted"/>
<gene>
    <name evidence="1" type="ORF">GpartN1_g2889.t1</name>
</gene>
<accession>A0A9C7PUH5</accession>
<comment type="caution">
    <text evidence="1">The sequence shown here is derived from an EMBL/GenBank/DDBJ whole genome shotgun (WGS) entry which is preliminary data.</text>
</comment>
<evidence type="ECO:0000313" key="1">
    <source>
        <dbReference type="EMBL" id="GJQ11098.1"/>
    </source>
</evidence>
<name>A0A9C7PUH5_9RHOD</name>
<dbReference type="Proteomes" id="UP001061958">
    <property type="component" value="Unassembled WGS sequence"/>
</dbReference>
<dbReference type="EMBL" id="BQMJ01000021">
    <property type="protein sequence ID" value="GJQ11098.1"/>
    <property type="molecule type" value="Genomic_DNA"/>
</dbReference>
<sequence>MTEAFSASLGRLAIVHILRAQAEEELKFRQKTKKTEDATGENSKVEPVTLLVQNSVLDILEEATAIFILEFGKCAKQYSLVSSYSRCSVLDVVDALREFSVLFYVTPRDLVLYMSLEEIIIPQLPTSFVKTSRRTTLSNAKSFLQEREEENTRHLGCYECWMPPVPLPSTLALKQGKVVEEEERRGLKRKGTGQLYAGIHYGLLAQAKGASLQENPFLRPPHKAKDQN</sequence>
<protein>
    <submittedName>
        <fullName evidence="1">Uncharacterized protein</fullName>
    </submittedName>
</protein>
<reference evidence="1" key="2">
    <citation type="submission" date="2022-01" db="EMBL/GenBank/DDBJ databases">
        <authorList>
            <person name="Hirooka S."/>
            <person name="Miyagishima S.Y."/>
        </authorList>
    </citation>
    <scope>NUCLEOTIDE SEQUENCE</scope>
    <source>
        <strain evidence="1">NBRC 102759</strain>
    </source>
</reference>
<dbReference type="OrthoDB" id="7547at2759"/>
<keyword evidence="2" id="KW-1185">Reference proteome</keyword>
<evidence type="ECO:0000313" key="2">
    <source>
        <dbReference type="Proteomes" id="UP001061958"/>
    </source>
</evidence>
<dbReference type="CDD" id="cd00076">
    <property type="entry name" value="HFD_SF"/>
    <property type="match status" value="1"/>
</dbReference>
<dbReference type="AlphaFoldDB" id="A0A9C7PUH5"/>